<accession>A0A9W9CE28</accession>
<organism evidence="3 4">
    <name type="scientific">Didymosphaeria variabile</name>
    <dbReference type="NCBI Taxonomy" id="1932322"/>
    <lineage>
        <taxon>Eukaryota</taxon>
        <taxon>Fungi</taxon>
        <taxon>Dikarya</taxon>
        <taxon>Ascomycota</taxon>
        <taxon>Pezizomycotina</taxon>
        <taxon>Dothideomycetes</taxon>
        <taxon>Pleosporomycetidae</taxon>
        <taxon>Pleosporales</taxon>
        <taxon>Massarineae</taxon>
        <taxon>Didymosphaeriaceae</taxon>
        <taxon>Didymosphaeria</taxon>
    </lineage>
</organism>
<dbReference type="OrthoDB" id="3786733at2759"/>
<dbReference type="Gene3D" id="3.20.20.80">
    <property type="entry name" value="Glycosidases"/>
    <property type="match status" value="1"/>
</dbReference>
<protein>
    <submittedName>
        <fullName evidence="3">Uncharacterized protein</fullName>
    </submittedName>
</protein>
<dbReference type="GeneID" id="80906453"/>
<evidence type="ECO:0000313" key="4">
    <source>
        <dbReference type="Proteomes" id="UP001140513"/>
    </source>
</evidence>
<dbReference type="Proteomes" id="UP001140513">
    <property type="component" value="Unassembled WGS sequence"/>
</dbReference>
<feature type="chain" id="PRO_5040729877" evidence="2">
    <location>
        <begin position="26"/>
        <end position="1261"/>
    </location>
</feature>
<dbReference type="RefSeq" id="XP_056075200.1">
    <property type="nucleotide sequence ID" value="XM_056211727.1"/>
</dbReference>
<dbReference type="AlphaFoldDB" id="A0A9W9CE28"/>
<keyword evidence="4" id="KW-1185">Reference proteome</keyword>
<sequence>MAPSSPIFAMRMVTSILLLSSIAYASVLPPHKIYNRHLPNTINVRAPTEDAAITHNVDDVAIVANEKKDGKNFFKELGNFLSEFDPVDIFRTILGGLLGLKVDDATNGSSSSPTTTVSITPTPIEATLSTVKTTSTKTVTTTQLRKSSTRAELAFSILPIFPTEEPLELTGLAPTRVFTPHHIIFTPGASASVDVAASVHAEVSVKVLPSGPFINTSAGIPAHKPTPIVVFDNFETSATPLIDDFLSAIETDGAPDPENLPDLIATAAPVNATTAPNATASGITVTYEPEETFSILPFIPPGEDLADNVTNTGPFNSSTAPITATGEVIESSEPEETFSILPFYSSGKGWSDIFSLPATVDEIPPLETFEVVTTPVTDVPGATLLPVQTEEIFSILPFYSSGKGWADIFSLPATVDEIPPLETFEVVTTPVTDVPGATLLPVQTEEIFSILPFYSSGKGWADIFSVPATADEIPPLETFEVVTTPVTDVPGATLLPVETVEPMSILPFFGPGEHLSDNVTMPTPTEQVPELPIPVFTGLEESLNAFAGEDVAITMPAEVEANTPLETDGPDSNDRAPVPLLELVNGTYVLPATKKPDFVTPVLSWPPPGFNVTAKPAVSTRRGPPRKTSSRRSALPTWPNVFTPLRPTKPIVLPPPLIRPTNFPLNQTFFANQTNGAASAVAKSSRPLILTNPLRPTVEALPLPRPFPLPGPIPPFPLAGPFFNNTRGIRPIGRPTRPFILTDPLRTTPESFPTLILASSPRPPIETFEPLDARSTTTRTLKIRSTTIKTVIVMPTPVGDVPDVSVLGVDVPADEPLPSDAGFVGPEFPFDEGEDIPVSENPRPTLPINDFDDPDVSNGILSPTATLIINDFDDFDVSSDTLRPTIAPILGDVGELDIPSDLVEPSAAPIIDDFGEFNFSVALSAPTPVETDVSLPDVPPSFVDSLKTFTTIANVLLHPGLGVKATGSAELDIALLEDTTFPSDLVVSKLPLFTPTPTPRDSVKRLAEICGDGQVTTVTLPLLQSWYGPNAYPSLRSYPGCAPANPRQAIQAPGLLNCTALGREVQTCQKAGKRVLLGIRADAPSAVNGNLKWGSADPGVLGLKLPLPLPPGPFLGRPGHPIFPQAGNLTTVKVDGKTVPAPNLFDALHTPTGLAATLFSLFGEGHAERADLRPLGPDAPSNFSSDKIMWVAKPLGEEVVVDGFDVRTPGQWKGTPQAALVERFVSSLKESVEKAWKEEGVKGGLNDLGVDGPGEVVSGYI</sequence>
<feature type="signal peptide" evidence="2">
    <location>
        <begin position="1"/>
        <end position="25"/>
    </location>
</feature>
<keyword evidence="2" id="KW-0732">Signal</keyword>
<evidence type="ECO:0000256" key="2">
    <source>
        <dbReference type="SAM" id="SignalP"/>
    </source>
</evidence>
<dbReference type="EMBL" id="JAPEUX010000002">
    <property type="protein sequence ID" value="KAJ4358341.1"/>
    <property type="molecule type" value="Genomic_DNA"/>
</dbReference>
<gene>
    <name evidence="3" type="ORF">N0V89_002923</name>
</gene>
<evidence type="ECO:0000313" key="3">
    <source>
        <dbReference type="EMBL" id="KAJ4358341.1"/>
    </source>
</evidence>
<evidence type="ECO:0000256" key="1">
    <source>
        <dbReference type="SAM" id="MobiDB-lite"/>
    </source>
</evidence>
<feature type="region of interest" description="Disordered" evidence="1">
    <location>
        <begin position="614"/>
        <end position="640"/>
    </location>
</feature>
<proteinExistence type="predicted"/>
<comment type="caution">
    <text evidence="3">The sequence shown here is derived from an EMBL/GenBank/DDBJ whole genome shotgun (WGS) entry which is preliminary data.</text>
</comment>
<name>A0A9W9CE28_9PLEO</name>
<reference evidence="3" key="1">
    <citation type="submission" date="2022-10" db="EMBL/GenBank/DDBJ databases">
        <title>Tapping the CABI collections for fungal endophytes: first genome assemblies for Collariella, Neodidymelliopsis, Ascochyta clinopodiicola, Didymella pomorum, Didymosphaeria variabile, Neocosmospora piperis and Neocucurbitaria cava.</title>
        <authorList>
            <person name="Hill R."/>
        </authorList>
    </citation>
    <scope>NUCLEOTIDE SEQUENCE</scope>
    <source>
        <strain evidence="3">IMI 356815</strain>
    </source>
</reference>